<dbReference type="EMBL" id="PDCK01000045">
    <property type="protein sequence ID" value="PRQ19716.1"/>
    <property type="molecule type" value="Genomic_DNA"/>
</dbReference>
<name>A0A2P6PCR2_ROSCH</name>
<dbReference type="Proteomes" id="UP000238479">
    <property type="component" value="Chromosome 7"/>
</dbReference>
<proteinExistence type="predicted"/>
<comment type="caution">
    <text evidence="1">The sequence shown here is derived from an EMBL/GenBank/DDBJ whole genome shotgun (WGS) entry which is preliminary data.</text>
</comment>
<dbReference type="Gramene" id="PRQ19716">
    <property type="protein sequence ID" value="PRQ19716"/>
    <property type="gene ID" value="RchiOBHm_Chr7g0220261"/>
</dbReference>
<accession>A0A2P6PCR2</accession>
<reference evidence="1 2" key="1">
    <citation type="journal article" date="2018" name="Nat. Genet.">
        <title>The Rosa genome provides new insights in the design of modern roses.</title>
        <authorList>
            <person name="Bendahmane M."/>
        </authorList>
    </citation>
    <scope>NUCLEOTIDE SEQUENCE [LARGE SCALE GENOMIC DNA]</scope>
    <source>
        <strain evidence="2">cv. Old Blush</strain>
    </source>
</reference>
<organism evidence="1 2">
    <name type="scientific">Rosa chinensis</name>
    <name type="common">China rose</name>
    <dbReference type="NCBI Taxonomy" id="74649"/>
    <lineage>
        <taxon>Eukaryota</taxon>
        <taxon>Viridiplantae</taxon>
        <taxon>Streptophyta</taxon>
        <taxon>Embryophyta</taxon>
        <taxon>Tracheophyta</taxon>
        <taxon>Spermatophyta</taxon>
        <taxon>Magnoliopsida</taxon>
        <taxon>eudicotyledons</taxon>
        <taxon>Gunneridae</taxon>
        <taxon>Pentapetalae</taxon>
        <taxon>rosids</taxon>
        <taxon>fabids</taxon>
        <taxon>Rosales</taxon>
        <taxon>Rosaceae</taxon>
        <taxon>Rosoideae</taxon>
        <taxon>Rosoideae incertae sedis</taxon>
        <taxon>Rosa</taxon>
    </lineage>
</organism>
<gene>
    <name evidence="1" type="ORF">RchiOBHm_Chr7g0220261</name>
</gene>
<dbReference type="AlphaFoldDB" id="A0A2P6PCR2"/>
<sequence length="81" mass="8970">MVSFYINGKLLGRFSFSETTAVTLSVSPTIHGKFLYKWKVTVFIVPLHFFAVRPPDGVPLGLFDSPPPPRHPVAVAHHNLA</sequence>
<evidence type="ECO:0000313" key="1">
    <source>
        <dbReference type="EMBL" id="PRQ19716.1"/>
    </source>
</evidence>
<keyword evidence="2" id="KW-1185">Reference proteome</keyword>
<protein>
    <submittedName>
        <fullName evidence="1">Uncharacterized protein</fullName>
    </submittedName>
</protein>
<evidence type="ECO:0000313" key="2">
    <source>
        <dbReference type="Proteomes" id="UP000238479"/>
    </source>
</evidence>